<accession>A0A4Y9XXM6</accession>
<dbReference type="AlphaFoldDB" id="A0A4Y9XXM6"/>
<dbReference type="OrthoDB" id="338814at2759"/>
<evidence type="ECO:0000313" key="5">
    <source>
        <dbReference type="EMBL" id="TFY54845.1"/>
    </source>
</evidence>
<protein>
    <recommendedName>
        <fullName evidence="2">Protein HGH1 homolog</fullName>
    </recommendedName>
</protein>
<sequence>MEAQLQELLPFLHDKNPQVRQIALTNLLGQTPKDAPYRKIFFAGLQGSGLAKPKESEVIRDLKLLCRDNLAVAHDAFRALVNLSDSPLLSAFLSEKSFLSFLVSYIISPHATLADLATMVLSNITTSASTCSSLLSMTIPVIYTDAILGGVYPTLSRAGSCPPPVPYPSGEEHEVRALPLLVDAFVQGATVEASPDKSKVREGELHFLASVFTNMSTSPAGRLFFLTPSDANPLQPSGVREYPLSKLVVFTEHKDTIRRGGVASTIKHCAFYTQGHQAMLLPETEQVIVPPSTEKAPGINGLPYILLPLAGPEEYDLEDQELLPPALQFLPPTKKREPDPVLRLILVETLLLLCTSRWGRDYLRNNGVYEVVRALHEHEAVDKASMSEPSWHAPSNPVCRQISEHVERLVNLLKRDEGPDTVNDLQIEEVDPDAEEETIEEV</sequence>
<gene>
    <name evidence="5" type="ORF">EVG20_g9543</name>
</gene>
<evidence type="ECO:0000313" key="6">
    <source>
        <dbReference type="Proteomes" id="UP000298327"/>
    </source>
</evidence>
<dbReference type="Gene3D" id="1.25.10.10">
    <property type="entry name" value="Leucine-rich Repeat Variant"/>
    <property type="match status" value="1"/>
</dbReference>
<dbReference type="STRING" id="205917.A0A4Y9XXM6"/>
<dbReference type="SUPFAM" id="SSF48371">
    <property type="entry name" value="ARM repeat"/>
    <property type="match status" value="1"/>
</dbReference>
<feature type="domain" description="Protein HGH1 C-terminal" evidence="4">
    <location>
        <begin position="349"/>
        <end position="420"/>
    </location>
</feature>
<reference evidence="5 6" key="1">
    <citation type="submission" date="2019-02" db="EMBL/GenBank/DDBJ databases">
        <title>Genome sequencing of the rare red list fungi Dentipellis fragilis.</title>
        <authorList>
            <person name="Buettner E."/>
            <person name="Kellner H."/>
        </authorList>
    </citation>
    <scope>NUCLEOTIDE SEQUENCE [LARGE SCALE GENOMIC DNA]</scope>
    <source>
        <strain evidence="5 6">DSM 105465</strain>
    </source>
</reference>
<evidence type="ECO:0000256" key="2">
    <source>
        <dbReference type="ARBA" id="ARBA00014076"/>
    </source>
</evidence>
<comment type="similarity">
    <text evidence="1">Belongs to the HGH1 family.</text>
</comment>
<evidence type="ECO:0000259" key="4">
    <source>
        <dbReference type="Pfam" id="PF04064"/>
    </source>
</evidence>
<dbReference type="Pfam" id="PF04063">
    <property type="entry name" value="DUF383"/>
    <property type="match status" value="1"/>
</dbReference>
<dbReference type="PANTHER" id="PTHR13387">
    <property type="entry name" value="PROTEIN HGH1 HOMOLOG"/>
    <property type="match status" value="1"/>
</dbReference>
<proteinExistence type="inferred from homology"/>
<keyword evidence="6" id="KW-1185">Reference proteome</keyword>
<organism evidence="5 6">
    <name type="scientific">Dentipellis fragilis</name>
    <dbReference type="NCBI Taxonomy" id="205917"/>
    <lineage>
        <taxon>Eukaryota</taxon>
        <taxon>Fungi</taxon>
        <taxon>Dikarya</taxon>
        <taxon>Basidiomycota</taxon>
        <taxon>Agaricomycotina</taxon>
        <taxon>Agaricomycetes</taxon>
        <taxon>Russulales</taxon>
        <taxon>Hericiaceae</taxon>
        <taxon>Dentipellis</taxon>
    </lineage>
</organism>
<dbReference type="InterPro" id="IPR011989">
    <property type="entry name" value="ARM-like"/>
</dbReference>
<dbReference type="EMBL" id="SEOQ01000981">
    <property type="protein sequence ID" value="TFY54845.1"/>
    <property type="molecule type" value="Genomic_DNA"/>
</dbReference>
<evidence type="ECO:0000259" key="3">
    <source>
        <dbReference type="Pfam" id="PF04063"/>
    </source>
</evidence>
<dbReference type="InterPro" id="IPR007205">
    <property type="entry name" value="Protein_HGH1_N"/>
</dbReference>
<dbReference type="Pfam" id="PF04064">
    <property type="entry name" value="DUF384"/>
    <property type="match status" value="1"/>
</dbReference>
<dbReference type="InterPro" id="IPR016024">
    <property type="entry name" value="ARM-type_fold"/>
</dbReference>
<dbReference type="PANTHER" id="PTHR13387:SF9">
    <property type="entry name" value="PROTEIN HGH1 HOMOLOG"/>
    <property type="match status" value="1"/>
</dbReference>
<dbReference type="Proteomes" id="UP000298327">
    <property type="component" value="Unassembled WGS sequence"/>
</dbReference>
<name>A0A4Y9XXM6_9AGAM</name>
<evidence type="ECO:0000256" key="1">
    <source>
        <dbReference type="ARBA" id="ARBA00006712"/>
    </source>
</evidence>
<comment type="caution">
    <text evidence="5">The sequence shown here is derived from an EMBL/GenBank/DDBJ whole genome shotgun (WGS) entry which is preliminary data.</text>
</comment>
<dbReference type="InterPro" id="IPR007206">
    <property type="entry name" value="Protein_HGH1_C"/>
</dbReference>
<dbReference type="InterPro" id="IPR039717">
    <property type="entry name" value="Hgh1"/>
</dbReference>
<feature type="domain" description="Protein HGH1 N-terminal" evidence="3">
    <location>
        <begin position="105"/>
        <end position="343"/>
    </location>
</feature>